<evidence type="ECO:0000256" key="6">
    <source>
        <dbReference type="ARBA" id="ARBA00022692"/>
    </source>
</evidence>
<reference evidence="13 14" key="1">
    <citation type="journal article" date="2016" name="Sci. Rep.">
        <title>Peltaster fructicola genome reveals evolution from an invasive phytopathogen to an ectophytic parasite.</title>
        <authorList>
            <person name="Xu C."/>
            <person name="Chen H."/>
            <person name="Gleason M.L."/>
            <person name="Xu J.R."/>
            <person name="Liu H."/>
            <person name="Zhang R."/>
            <person name="Sun G."/>
        </authorList>
    </citation>
    <scope>NUCLEOTIDE SEQUENCE [LARGE SCALE GENOMIC DNA]</scope>
    <source>
        <strain evidence="13 14">LNHT1506</strain>
    </source>
</reference>
<feature type="transmembrane region" description="Helical" evidence="11">
    <location>
        <begin position="345"/>
        <end position="363"/>
    </location>
</feature>
<dbReference type="Proteomes" id="UP000503462">
    <property type="component" value="Chromosome 3"/>
</dbReference>
<evidence type="ECO:0000256" key="9">
    <source>
        <dbReference type="ARBA" id="ARBA00023136"/>
    </source>
</evidence>
<keyword evidence="5" id="KW-0808">Transferase</keyword>
<keyword evidence="9 11" id="KW-0472">Membrane</keyword>
<dbReference type="EMBL" id="CP051141">
    <property type="protein sequence ID" value="QIW98787.1"/>
    <property type="molecule type" value="Genomic_DNA"/>
</dbReference>
<feature type="transmembrane region" description="Helical" evidence="11">
    <location>
        <begin position="58"/>
        <end position="76"/>
    </location>
</feature>
<sequence>MWRRLYLLLVPLRLYFALSPSYIHPDEHFQGPEIIAGEIFGWPSHRTWEFTSTEPIRSIFPLWLIYGLPLTLVKWIWEGLGYTHSSELPTTAFYALRILMFLLSFILEDWAVDELVPNKDERRVAIFFVTSSYVTWTLQTRTLSNSIETLIVLWCLVLMRRIRENKDRTQPSACFALAFLGALGIFNRITFPAFLVIPAAQLLPHLLQRPRRLVVIGSTVLVTALYAVALDTDFYSTEIFHLRQLPQNFVFTPWNNVRYNLDPSNLAKHGLHPFWQHFLANLPQLLGPGLLLAIFSSRRNSLFWSAIVGVAILSCFQHQEPRFLLPAVPLLLSTIRLPKKFNRTWLAAWAIFNVLAGILFGVYHQGGVIPAQTWIASQEDVSSVLWWKTYSPPRWLLDGKNDNITTIDLMGMQGVRLEAELARAATTSFGADRTLLVAPYSAVYLDKLSHSNAGLHLTELWQYRNHVGLDDLDFGDDGIWPTLQRVVGRRGLIIWEVHQ</sequence>
<dbReference type="AlphaFoldDB" id="A0A6H0XW13"/>
<dbReference type="GO" id="GO:0005789">
    <property type="term" value="C:endoplasmic reticulum membrane"/>
    <property type="evidence" value="ECO:0007669"/>
    <property type="project" value="UniProtKB-SubCell"/>
</dbReference>
<feature type="transmembrane region" description="Helical" evidence="11">
    <location>
        <begin position="143"/>
        <end position="162"/>
    </location>
</feature>
<feature type="transmembrane region" description="Helical" evidence="11">
    <location>
        <begin position="174"/>
        <end position="200"/>
    </location>
</feature>
<evidence type="ECO:0000256" key="2">
    <source>
        <dbReference type="ARBA" id="ARBA00004687"/>
    </source>
</evidence>
<feature type="chain" id="PRO_5026299404" description="Mannosyltransferase" evidence="12">
    <location>
        <begin position="18"/>
        <end position="499"/>
    </location>
</feature>
<keyword evidence="3" id="KW-0337">GPI-anchor biosynthesis</keyword>
<keyword evidence="4 11" id="KW-0328">Glycosyltransferase</keyword>
<evidence type="ECO:0000313" key="13">
    <source>
        <dbReference type="EMBL" id="QIW98787.1"/>
    </source>
</evidence>
<dbReference type="InterPro" id="IPR005599">
    <property type="entry name" value="GPI_mannosylTrfase"/>
</dbReference>
<evidence type="ECO:0000256" key="11">
    <source>
        <dbReference type="RuleBase" id="RU363075"/>
    </source>
</evidence>
<proteinExistence type="inferred from homology"/>
<comment type="subcellular location">
    <subcellularLocation>
        <location evidence="1 11">Endoplasmic reticulum membrane</location>
        <topology evidence="1 11">Multi-pass membrane protein</topology>
    </subcellularLocation>
</comment>
<evidence type="ECO:0000256" key="4">
    <source>
        <dbReference type="ARBA" id="ARBA00022676"/>
    </source>
</evidence>
<evidence type="ECO:0000256" key="5">
    <source>
        <dbReference type="ARBA" id="ARBA00022679"/>
    </source>
</evidence>
<evidence type="ECO:0000313" key="14">
    <source>
        <dbReference type="Proteomes" id="UP000503462"/>
    </source>
</evidence>
<accession>A0A6H0XW13</accession>
<dbReference type="Pfam" id="PF03901">
    <property type="entry name" value="Glyco_transf_22"/>
    <property type="match status" value="1"/>
</dbReference>
<organism evidence="13 14">
    <name type="scientific">Peltaster fructicola</name>
    <dbReference type="NCBI Taxonomy" id="286661"/>
    <lineage>
        <taxon>Eukaryota</taxon>
        <taxon>Fungi</taxon>
        <taxon>Dikarya</taxon>
        <taxon>Ascomycota</taxon>
        <taxon>Pezizomycotina</taxon>
        <taxon>Dothideomycetes</taxon>
        <taxon>Dothideomycetes incertae sedis</taxon>
        <taxon>Peltaster</taxon>
    </lineage>
</organism>
<keyword evidence="12" id="KW-0732">Signal</keyword>
<comment type="pathway">
    <text evidence="2">Glycolipid biosynthesis; glycosylphosphatidylinositol-anchor biosynthesis.</text>
</comment>
<dbReference type="EC" id="2.4.1.-" evidence="11"/>
<keyword evidence="7 11" id="KW-0256">Endoplasmic reticulum</keyword>
<evidence type="ECO:0000256" key="12">
    <source>
        <dbReference type="SAM" id="SignalP"/>
    </source>
</evidence>
<evidence type="ECO:0000256" key="10">
    <source>
        <dbReference type="ARBA" id="ARBA00038466"/>
    </source>
</evidence>
<name>A0A6H0XW13_9PEZI</name>
<evidence type="ECO:0000256" key="1">
    <source>
        <dbReference type="ARBA" id="ARBA00004477"/>
    </source>
</evidence>
<feature type="signal peptide" evidence="12">
    <location>
        <begin position="1"/>
        <end position="17"/>
    </location>
</feature>
<dbReference type="PANTHER" id="PTHR22760">
    <property type="entry name" value="GLYCOSYLTRANSFERASE"/>
    <property type="match status" value="1"/>
</dbReference>
<comment type="similarity">
    <text evidence="10">Belongs to the glycosyltransferase 22 family. PIGZ subfamily.</text>
</comment>
<gene>
    <name evidence="13" type="ORF">AMS68_004305</name>
</gene>
<keyword evidence="8 11" id="KW-1133">Transmembrane helix</keyword>
<dbReference type="PANTHER" id="PTHR22760:SF3">
    <property type="entry name" value="GPI MANNOSYLTRANSFERASE 4"/>
    <property type="match status" value="1"/>
</dbReference>
<protein>
    <recommendedName>
        <fullName evidence="11">Mannosyltransferase</fullName>
        <ecNumber evidence="11">2.4.1.-</ecNumber>
    </recommendedName>
</protein>
<dbReference type="GO" id="GO:0000026">
    <property type="term" value="F:alpha-1,2-mannosyltransferase activity"/>
    <property type="evidence" value="ECO:0007669"/>
    <property type="project" value="TreeGrafter"/>
</dbReference>
<evidence type="ECO:0000256" key="3">
    <source>
        <dbReference type="ARBA" id="ARBA00022502"/>
    </source>
</evidence>
<keyword evidence="6 11" id="KW-0812">Transmembrane</keyword>
<evidence type="ECO:0000256" key="8">
    <source>
        <dbReference type="ARBA" id="ARBA00022989"/>
    </source>
</evidence>
<keyword evidence="14" id="KW-1185">Reference proteome</keyword>
<dbReference type="OrthoDB" id="10066429at2759"/>
<feature type="transmembrane region" description="Helical" evidence="11">
    <location>
        <begin position="88"/>
        <end position="107"/>
    </location>
</feature>
<feature type="transmembrane region" description="Helical" evidence="11">
    <location>
        <begin position="212"/>
        <end position="230"/>
    </location>
</feature>
<evidence type="ECO:0000256" key="7">
    <source>
        <dbReference type="ARBA" id="ARBA00022824"/>
    </source>
</evidence>
<dbReference type="GO" id="GO:0006506">
    <property type="term" value="P:GPI anchor biosynthetic process"/>
    <property type="evidence" value="ECO:0007669"/>
    <property type="project" value="UniProtKB-KW"/>
</dbReference>